<dbReference type="AlphaFoldDB" id="A0AAP4D4L9"/>
<keyword evidence="3" id="KW-1185">Reference proteome</keyword>
<keyword evidence="1" id="KW-1133">Transmembrane helix</keyword>
<keyword evidence="1" id="KW-0472">Membrane</keyword>
<proteinExistence type="predicted"/>
<name>A0AAP4D4L9_9ENTR</name>
<feature type="transmembrane region" description="Helical" evidence="1">
    <location>
        <begin position="39"/>
        <end position="57"/>
    </location>
</feature>
<protein>
    <submittedName>
        <fullName evidence="2">Uncharacterized protein</fullName>
    </submittedName>
</protein>
<evidence type="ECO:0000313" key="3">
    <source>
        <dbReference type="Proteomes" id="UP001223214"/>
    </source>
</evidence>
<comment type="caution">
    <text evidence="2">The sequence shown here is derived from an EMBL/GenBank/DDBJ whole genome shotgun (WGS) entry which is preliminary data.</text>
</comment>
<dbReference type="EMBL" id="JASSOM010000048">
    <property type="protein sequence ID" value="MDK9363400.1"/>
    <property type="molecule type" value="Genomic_DNA"/>
</dbReference>
<accession>A0AAP4D4L9</accession>
<keyword evidence="1" id="KW-0812">Transmembrane</keyword>
<dbReference type="RefSeq" id="WP_285149445.1">
    <property type="nucleotide sequence ID" value="NZ_JASSOM010000048.1"/>
</dbReference>
<feature type="transmembrane region" description="Helical" evidence="1">
    <location>
        <begin position="64"/>
        <end position="85"/>
    </location>
</feature>
<sequence length="131" mass="15298">MKKIFLTELIWIFLFVFLLFALQNTPVYLYNRLGLSENLITITVWLLPFICGARVAWCINFGAWWLCCVYAFLIATSIALYNIFIYQQNQPTDFPGWIGSMWLLLIFFSLAFVDIFIGFTLSILLKKTLSK</sequence>
<dbReference type="Proteomes" id="UP001223214">
    <property type="component" value="Unassembled WGS sequence"/>
</dbReference>
<evidence type="ECO:0000313" key="2">
    <source>
        <dbReference type="EMBL" id="MDK9363400.1"/>
    </source>
</evidence>
<gene>
    <name evidence="2" type="ORF">QQF32_09385</name>
</gene>
<reference evidence="2 3" key="1">
    <citation type="submission" date="2023-06" db="EMBL/GenBank/DDBJ databases">
        <title>Identification and characterization of antibiotic-resistant Gram-negative bacteria.</title>
        <authorList>
            <person name="Cho G.-S."/>
            <person name="Lee J."/>
            <person name="Tai E."/>
            <person name="Jeong S."/>
            <person name="Kim I."/>
            <person name="Kim B.-E."/>
            <person name="Jeong M.-I."/>
            <person name="Oh K.-K."/>
            <person name="Franz C.M.A.P."/>
        </authorList>
    </citation>
    <scope>NUCLEOTIDE SEQUENCE [LARGE SCALE GENOMIC DNA]</scope>
    <source>
        <strain evidence="2 3">V106_12</strain>
    </source>
</reference>
<organism evidence="2 3">
    <name type="scientific">Lelliottia wanjuensis</name>
    <dbReference type="NCBI Taxonomy" id="3050585"/>
    <lineage>
        <taxon>Bacteria</taxon>
        <taxon>Pseudomonadati</taxon>
        <taxon>Pseudomonadota</taxon>
        <taxon>Gammaproteobacteria</taxon>
        <taxon>Enterobacterales</taxon>
        <taxon>Enterobacteriaceae</taxon>
        <taxon>Lelliottia</taxon>
    </lineage>
</organism>
<evidence type="ECO:0000256" key="1">
    <source>
        <dbReference type="SAM" id="Phobius"/>
    </source>
</evidence>
<feature type="transmembrane region" description="Helical" evidence="1">
    <location>
        <begin position="97"/>
        <end position="125"/>
    </location>
</feature>